<dbReference type="CDD" id="cd11655">
    <property type="entry name" value="rap1_myb-like"/>
    <property type="match status" value="1"/>
</dbReference>
<gene>
    <name evidence="2" type="ORF">SCHCODRAFT_255887</name>
</gene>
<feature type="compositionally biased region" description="Polar residues" evidence="1">
    <location>
        <begin position="379"/>
        <end position="389"/>
    </location>
</feature>
<keyword evidence="3" id="KW-1185">Reference proteome</keyword>
<dbReference type="Gene3D" id="1.10.10.60">
    <property type="entry name" value="Homeodomain-like"/>
    <property type="match status" value="1"/>
</dbReference>
<organism evidence="3">
    <name type="scientific">Schizophyllum commune (strain H4-8 / FGSC 9210)</name>
    <name type="common">Split gill fungus</name>
    <dbReference type="NCBI Taxonomy" id="578458"/>
    <lineage>
        <taxon>Eukaryota</taxon>
        <taxon>Fungi</taxon>
        <taxon>Dikarya</taxon>
        <taxon>Basidiomycota</taxon>
        <taxon>Agaricomycotina</taxon>
        <taxon>Agaricomycetes</taxon>
        <taxon>Agaricomycetidae</taxon>
        <taxon>Agaricales</taxon>
        <taxon>Schizophyllaceae</taxon>
        <taxon>Schizophyllum</taxon>
    </lineage>
</organism>
<feature type="compositionally biased region" description="Acidic residues" evidence="1">
    <location>
        <begin position="263"/>
        <end position="282"/>
    </location>
</feature>
<feature type="compositionally biased region" description="Low complexity" evidence="1">
    <location>
        <begin position="421"/>
        <end position="444"/>
    </location>
</feature>
<dbReference type="OMA" id="SWKERYK"/>
<dbReference type="eggNOG" id="ENOG502RB6T">
    <property type="taxonomic scope" value="Eukaryota"/>
</dbReference>
<dbReference type="Proteomes" id="UP000007431">
    <property type="component" value="Unassembled WGS sequence"/>
</dbReference>
<name>D8PV44_SCHCM</name>
<feature type="compositionally biased region" description="Low complexity" evidence="1">
    <location>
        <begin position="363"/>
        <end position="378"/>
    </location>
</feature>
<feature type="compositionally biased region" description="Polar residues" evidence="1">
    <location>
        <begin position="682"/>
        <end position="705"/>
    </location>
</feature>
<feature type="compositionally biased region" description="Acidic residues" evidence="1">
    <location>
        <begin position="612"/>
        <end position="626"/>
    </location>
</feature>
<dbReference type="InParanoid" id="D8PV44"/>
<dbReference type="EMBL" id="GL377303">
    <property type="protein sequence ID" value="EFJ00808.1"/>
    <property type="molecule type" value="Genomic_DNA"/>
</dbReference>
<feature type="compositionally biased region" description="Acidic residues" evidence="1">
    <location>
        <begin position="534"/>
        <end position="573"/>
    </location>
</feature>
<feature type="compositionally biased region" description="Low complexity" evidence="1">
    <location>
        <begin position="650"/>
        <end position="663"/>
    </location>
</feature>
<dbReference type="STRING" id="578458.D8PV44"/>
<dbReference type="AlphaFoldDB" id="D8PV44"/>
<reference evidence="2 3" key="1">
    <citation type="journal article" date="2010" name="Nat. Biotechnol.">
        <title>Genome sequence of the model mushroom Schizophyllum commune.</title>
        <authorList>
            <person name="Ohm R.A."/>
            <person name="de Jong J.F."/>
            <person name="Lugones L.G."/>
            <person name="Aerts A."/>
            <person name="Kothe E."/>
            <person name="Stajich J.E."/>
            <person name="de Vries R.P."/>
            <person name="Record E."/>
            <person name="Levasseur A."/>
            <person name="Baker S.E."/>
            <person name="Bartholomew K.A."/>
            <person name="Coutinho P.M."/>
            <person name="Erdmann S."/>
            <person name="Fowler T.J."/>
            <person name="Gathman A.C."/>
            <person name="Lombard V."/>
            <person name="Henrissat B."/>
            <person name="Knabe N."/>
            <person name="Kuees U."/>
            <person name="Lilly W.W."/>
            <person name="Lindquist E."/>
            <person name="Lucas S."/>
            <person name="Magnuson J.K."/>
            <person name="Piumi F."/>
            <person name="Raudaskoski M."/>
            <person name="Salamov A."/>
            <person name="Schmutz J."/>
            <person name="Schwarze F.W.M.R."/>
            <person name="vanKuyk P.A."/>
            <person name="Horton J.S."/>
            <person name="Grigoriev I.V."/>
            <person name="Woesten H.A.B."/>
        </authorList>
    </citation>
    <scope>NUCLEOTIDE SEQUENCE [LARGE SCALE GENOMIC DNA]</scope>
    <source>
        <strain evidence="3">H4-8 / FGSC 9210</strain>
    </source>
</reference>
<feature type="compositionally biased region" description="Polar residues" evidence="1">
    <location>
        <begin position="480"/>
        <end position="494"/>
    </location>
</feature>
<protein>
    <recommendedName>
        <fullName evidence="4">BRCT domain-containing protein</fullName>
    </recommendedName>
</protein>
<evidence type="ECO:0008006" key="4">
    <source>
        <dbReference type="Google" id="ProtNLM"/>
    </source>
</evidence>
<evidence type="ECO:0000256" key="1">
    <source>
        <dbReference type="SAM" id="MobiDB-lite"/>
    </source>
</evidence>
<dbReference type="VEuPathDB" id="FungiDB:SCHCODRAFT_02526629"/>
<accession>D8PV44</accession>
<sequence length="780" mass="88351">MSGRGIFTKDDGRPVVFFLHKTIKGDKRILLREEIQKHGGQVTDDDDEAETVLMDDYTLKPTVLQLRYAMRPINSRVHDFWVEPLTFVRKCVNWGVYSHEARKVGMPGRPGNEEGLFDDEHLVQFLATHLPDKSAGGRTGLEPYKRLVALYDKDDPDTWGFEWVRRHTYQSWHERYRKNQARLDPLIDAIAAREDPPDTVTYERNRMYRQGNPKHIYVQEEEEEEEGEEEEQPQQEQDYEEEDEIREFSPTQVEYQTAPDKTMEEDQDEEGQLEEDQYEYEYEQPASRVAGQKRRHSDGDALIAQRQRWDKRPRLTGSQIKGKQRAVEPVEEVYEEEPRPPSPTLVDRRQSQIYPPLPEDTPEASPRESASPASIASRYTPSPSTQPLPSISKRLAASRQQSPPTRNLAAARPSRPLVPVSTASQSQPPASQSQTIAARTRTAAPRNQSAARTRIKPRRAPVIPAAEDAPAGSTRARSRGLSTEPSPPRTQKSPRPNRKQRERRHVPGSSQSEDEEYMQAVREEEGLENPFVQDGDEDGQPPVEVEEDDSRDEDELRQDEDDQPPAETLEDEDAVVHQLMDNSALSAGGIEAETYDEDAENRDPRLERQESDEGSDEEEEVDDDADAREGYSDELSSDDAQTREHISFQAPASPISAPPARRANVFLPKVPPQVRRLARGTQPASQSLPLPQTPAPGNTSRSLRTSLAADLLSLSMQRSPPRHRGLSSESSVESYPLPNTRASTEKQRLTQEQMQSPYVPAQGTRAARLLRSRLRAQEAV</sequence>
<feature type="compositionally biased region" description="Basic and acidic residues" evidence="1">
    <location>
        <begin position="601"/>
        <end position="611"/>
    </location>
</feature>
<feature type="compositionally biased region" description="Basic residues" evidence="1">
    <location>
        <begin position="495"/>
        <end position="506"/>
    </location>
</feature>
<feature type="compositionally biased region" description="Basic and acidic residues" evidence="1">
    <location>
        <begin position="194"/>
        <end position="206"/>
    </location>
</feature>
<feature type="region of interest" description="Disordered" evidence="1">
    <location>
        <begin position="220"/>
        <end position="765"/>
    </location>
</feature>
<feature type="compositionally biased region" description="Acidic residues" evidence="1">
    <location>
        <begin position="220"/>
        <end position="245"/>
    </location>
</feature>
<feature type="region of interest" description="Disordered" evidence="1">
    <location>
        <begin position="194"/>
        <end position="213"/>
    </location>
</feature>
<evidence type="ECO:0000313" key="3">
    <source>
        <dbReference type="Proteomes" id="UP000007431"/>
    </source>
</evidence>
<proteinExistence type="predicted"/>
<dbReference type="HOGENOM" id="CLU_364864_0_0_1"/>
<evidence type="ECO:0000313" key="2">
    <source>
        <dbReference type="EMBL" id="EFJ00808.1"/>
    </source>
</evidence>